<gene>
    <name evidence="1" type="ORF">KPL71_001521</name>
</gene>
<dbReference type="Proteomes" id="UP000829398">
    <property type="component" value="Chromosome 1"/>
</dbReference>
<name>A0ACB8NY47_CITSI</name>
<protein>
    <submittedName>
        <fullName evidence="1">Ribonuclease H</fullName>
    </submittedName>
</protein>
<dbReference type="EMBL" id="CM039170">
    <property type="protein sequence ID" value="KAH9802782.1"/>
    <property type="molecule type" value="Genomic_DNA"/>
</dbReference>
<evidence type="ECO:0000313" key="2">
    <source>
        <dbReference type="Proteomes" id="UP000829398"/>
    </source>
</evidence>
<comment type="caution">
    <text evidence="1">The sequence shown here is derived from an EMBL/GenBank/DDBJ whole genome shotgun (WGS) entry which is preliminary data.</text>
</comment>
<keyword evidence="2" id="KW-1185">Reference proteome</keyword>
<evidence type="ECO:0000313" key="1">
    <source>
        <dbReference type="EMBL" id="KAH9802782.1"/>
    </source>
</evidence>
<accession>A0ACB8NY47</accession>
<sequence>MTGKEVLLNLPAAKKAKVRQVSIMWTEDDEKGILYPHEDALVIKAVVASTELRRILVDSGRFGGGRLTPLGIIELPITVGTKPFERTVMLDFVVVEERSSYQMILGRPFMRISQCVVSTHYLALKYRVNGVVGVVKGDQRMVRSCYATAAKETLQVTALDNRGESKKGRQEPVEKLEEIVICRSDPSRVVKIGSGLVGTVKDELVKCLQSHADIFAWSHGDMLGIDHRVACHKLAIKKGVRPVRQKRRCFNQERYEAINTEVEKLLKAGFIREAKYPDWISNVVLVNKANGKWRMCVDFTDLNKACPKDSFPLPNIDQLVDSTAGHSLLSFMDAFSGYNQIPMDEQDEENTTFITNMGLFCYRVMPFGLKNAGATYQRLVNKVFKPLIGHTMEVYVDDMITKSKEPRDHVKHLKETFELLRKYEMRLNLEKCAFGVSSGKFLGFLVSHRGIEANPEKIRAVTEMRSPRIVKEVQSLTGKLAALNRFISRATDKCHPFFQTIKKGKKMEWTSECEEAFGQLKEYLTRAPLLSTPREGDQLLLYLAISKWATSSVLVREEEGKQHPVYYTSKALVDAETRYPLMEKWALALITAARKLRPYFQAHQIVVMTDQPLRQTLQKPDASGRLVKWSVELSEFDLSYMPRGAIKVQVLAEFMVDRADTGEEIREEQPTEQEKPDGVWLVMVDGSCSEQGSGAGVVIRSPDGTEITYAVKFEFQLTNNQAEYEAFITGLGLAHALRAERVEIRADSQLVYNQLNDQFQARGEKMGLYLKKAKRMVGLFQAVEVKQISRNENYRADMLARMAAIADPKLPKSVPLEVRTSPSIEEEAEVMKISTGESWMDMIRAYVRDGVLLEDKRQARKLKCRAAWYTLLDGVLYRRGMAKNYKTCQSFSEVPSQPPEKLTAMTSPWPFAQWGINLIGPLPKGRGATTHAIVAIDYFTKWVEVGVLSQITERKTTDFIWKNIICRYGIPYTIITDNGRQFDNSNFREFCRNLGVDPKFCTPAHPQANRQVEAANKVIKKLLKTRLGEKKGAWVDELPGVLWAYRTTHKTATGETPFALVFGHEAVVPAEVEVGTHRTEYFTEKQNDEQIYLSLDLLEEKREGASQKVAQCQQRVMRYYNKNVRVRQFRAGDWVLRKVNQNTRDPNHGALGPK</sequence>
<proteinExistence type="predicted"/>
<organism evidence="1 2">
    <name type="scientific">Citrus sinensis</name>
    <name type="common">Sweet orange</name>
    <name type="synonym">Citrus aurantium var. sinensis</name>
    <dbReference type="NCBI Taxonomy" id="2711"/>
    <lineage>
        <taxon>Eukaryota</taxon>
        <taxon>Viridiplantae</taxon>
        <taxon>Streptophyta</taxon>
        <taxon>Embryophyta</taxon>
        <taxon>Tracheophyta</taxon>
        <taxon>Spermatophyta</taxon>
        <taxon>Magnoliopsida</taxon>
        <taxon>eudicotyledons</taxon>
        <taxon>Gunneridae</taxon>
        <taxon>Pentapetalae</taxon>
        <taxon>rosids</taxon>
        <taxon>malvids</taxon>
        <taxon>Sapindales</taxon>
        <taxon>Rutaceae</taxon>
        <taxon>Aurantioideae</taxon>
        <taxon>Citrus</taxon>
    </lineage>
</organism>
<reference evidence="2" key="1">
    <citation type="journal article" date="2023" name="Hortic. Res.">
        <title>A chromosome-level phased genome enabling allele-level studies in sweet orange: a case study on citrus Huanglongbing tolerance.</title>
        <authorList>
            <person name="Wu B."/>
            <person name="Yu Q."/>
            <person name="Deng Z."/>
            <person name="Duan Y."/>
            <person name="Luo F."/>
            <person name="Gmitter F. Jr."/>
        </authorList>
    </citation>
    <scope>NUCLEOTIDE SEQUENCE [LARGE SCALE GENOMIC DNA]</scope>
    <source>
        <strain evidence="2">cv. Valencia</strain>
    </source>
</reference>